<keyword evidence="2" id="KW-1185">Reference proteome</keyword>
<gene>
    <name evidence="1" type="ORF">Aru02nite_26700</name>
</gene>
<evidence type="ECO:0000313" key="1">
    <source>
        <dbReference type="EMBL" id="GID11781.1"/>
    </source>
</evidence>
<evidence type="ECO:0008006" key="3">
    <source>
        <dbReference type="Google" id="ProtNLM"/>
    </source>
</evidence>
<comment type="caution">
    <text evidence="1">The sequence shown here is derived from an EMBL/GenBank/DDBJ whole genome shotgun (WGS) entry which is preliminary data.</text>
</comment>
<dbReference type="Gene3D" id="3.40.50.300">
    <property type="entry name" value="P-loop containing nucleotide triphosphate hydrolases"/>
    <property type="match status" value="1"/>
</dbReference>
<organism evidence="1 2">
    <name type="scientific">Actinocatenispora rupis</name>
    <dbReference type="NCBI Taxonomy" id="519421"/>
    <lineage>
        <taxon>Bacteria</taxon>
        <taxon>Bacillati</taxon>
        <taxon>Actinomycetota</taxon>
        <taxon>Actinomycetes</taxon>
        <taxon>Micromonosporales</taxon>
        <taxon>Micromonosporaceae</taxon>
        <taxon>Actinocatenispora</taxon>
    </lineage>
</organism>
<dbReference type="InterPro" id="IPR027417">
    <property type="entry name" value="P-loop_NTPase"/>
</dbReference>
<dbReference type="EMBL" id="BOMB01000015">
    <property type="protein sequence ID" value="GID11781.1"/>
    <property type="molecule type" value="Genomic_DNA"/>
</dbReference>
<sequence>MTRLRLLTGAPGAGKTALLPHLTAYRGRIVAADFDEVLDARGTVLGTDITGPAAEPLWPAYNRLWARFARILLRSDAVPVLLCPLSPDEWRSAAVGLLDGVEVAWARLDCADGDRRTRLAARGWDARRIAAALDDAAELRRTVPRSFSSTGRSPADLAADVAAWAAAP</sequence>
<dbReference type="Proteomes" id="UP000612808">
    <property type="component" value="Unassembled WGS sequence"/>
</dbReference>
<name>A0A8J3NA64_9ACTN</name>
<dbReference type="SUPFAM" id="SSF52540">
    <property type="entry name" value="P-loop containing nucleoside triphosphate hydrolases"/>
    <property type="match status" value="1"/>
</dbReference>
<proteinExistence type="predicted"/>
<accession>A0A8J3NA64</accession>
<evidence type="ECO:0000313" key="2">
    <source>
        <dbReference type="Proteomes" id="UP000612808"/>
    </source>
</evidence>
<dbReference type="RefSeq" id="WP_203657786.1">
    <property type="nucleotide sequence ID" value="NZ_BAAAZM010000005.1"/>
</dbReference>
<protein>
    <recommendedName>
        <fullName evidence="3">AAA domain-containing protein</fullName>
    </recommendedName>
</protein>
<reference evidence="1" key="1">
    <citation type="submission" date="2021-01" db="EMBL/GenBank/DDBJ databases">
        <title>Whole genome shotgun sequence of Actinocatenispora rupis NBRC 107355.</title>
        <authorList>
            <person name="Komaki H."/>
            <person name="Tamura T."/>
        </authorList>
    </citation>
    <scope>NUCLEOTIDE SEQUENCE</scope>
    <source>
        <strain evidence="1">NBRC 107355</strain>
    </source>
</reference>
<dbReference type="AlphaFoldDB" id="A0A8J3NA64"/>